<name>A0ABN8F4J9_9BACT</name>
<dbReference type="GO" id="GO:0004300">
    <property type="term" value="F:enoyl-CoA hydratase activity"/>
    <property type="evidence" value="ECO:0007669"/>
    <property type="project" value="UniProtKB-EC"/>
</dbReference>
<dbReference type="Pfam" id="PF00378">
    <property type="entry name" value="ECH_1"/>
    <property type="match status" value="1"/>
</dbReference>
<keyword evidence="3" id="KW-0456">Lyase</keyword>
<dbReference type="Proteomes" id="UP000837803">
    <property type="component" value="Unassembled WGS sequence"/>
</dbReference>
<organism evidence="3 4">
    <name type="scientific">Neolewinella maritima</name>
    <dbReference type="NCBI Taxonomy" id="1383882"/>
    <lineage>
        <taxon>Bacteria</taxon>
        <taxon>Pseudomonadati</taxon>
        <taxon>Bacteroidota</taxon>
        <taxon>Saprospiria</taxon>
        <taxon>Saprospirales</taxon>
        <taxon>Lewinellaceae</taxon>
        <taxon>Neolewinella</taxon>
    </lineage>
</organism>
<sequence>MPTYSTLQVTVTDRLATVTLDNGRVNAINTQLSKDLEAAFLDLDGNDTVDGVVLAGKPNCFCAGLDVKMLATSDEQGLREFFASYLSALQTMVRFEKPLVAAVTGFAPAGGTIIALTADYRIMAQGPKHTVGMNEFNMSLQIPKMMGDIFAYYTGEARAWKNVQQAKMYTAKDAIPLGLVDEAADVEQVLPRAEAHCRQLMQVHPPVFKRTKRYLRRGLLATVDYGIDEMVDIIEEDFSDPVFKQMMAMFVASLK</sequence>
<dbReference type="CDD" id="cd06558">
    <property type="entry name" value="crotonase-like"/>
    <property type="match status" value="1"/>
</dbReference>
<dbReference type="InterPro" id="IPR029045">
    <property type="entry name" value="ClpP/crotonase-like_dom_sf"/>
</dbReference>
<dbReference type="Gene3D" id="3.90.226.10">
    <property type="entry name" value="2-enoyl-CoA Hydratase, Chain A, domain 1"/>
    <property type="match status" value="1"/>
</dbReference>
<evidence type="ECO:0000313" key="3">
    <source>
        <dbReference type="EMBL" id="CAH0999685.1"/>
    </source>
</evidence>
<keyword evidence="4" id="KW-1185">Reference proteome</keyword>
<dbReference type="EC" id="4.2.1.17" evidence="3"/>
<reference evidence="3" key="1">
    <citation type="submission" date="2021-12" db="EMBL/GenBank/DDBJ databases">
        <authorList>
            <person name="Rodrigo-Torres L."/>
            <person name="Arahal R. D."/>
            <person name="Lucena T."/>
        </authorList>
    </citation>
    <scope>NUCLEOTIDE SEQUENCE</scope>
    <source>
        <strain evidence="3">CECT 8419</strain>
    </source>
</reference>
<proteinExistence type="inferred from homology"/>
<comment type="similarity">
    <text evidence="1 2">Belongs to the enoyl-CoA hydratase/isomerase family.</text>
</comment>
<accession>A0ABN8F4J9</accession>
<dbReference type="InterPro" id="IPR001753">
    <property type="entry name" value="Enoyl-CoA_hydra/iso"/>
</dbReference>
<evidence type="ECO:0000256" key="1">
    <source>
        <dbReference type="ARBA" id="ARBA00005254"/>
    </source>
</evidence>
<comment type="caution">
    <text evidence="3">The sequence shown here is derived from an EMBL/GenBank/DDBJ whole genome shotgun (WGS) entry which is preliminary data.</text>
</comment>
<dbReference type="EMBL" id="CAKLPZ010000001">
    <property type="protein sequence ID" value="CAH0999685.1"/>
    <property type="molecule type" value="Genomic_DNA"/>
</dbReference>
<dbReference type="RefSeq" id="WP_238749894.1">
    <property type="nucleotide sequence ID" value="NZ_CAKLPZ010000001.1"/>
</dbReference>
<evidence type="ECO:0000313" key="4">
    <source>
        <dbReference type="Proteomes" id="UP000837803"/>
    </source>
</evidence>
<evidence type="ECO:0000256" key="2">
    <source>
        <dbReference type="RuleBase" id="RU003707"/>
    </source>
</evidence>
<dbReference type="InterPro" id="IPR018376">
    <property type="entry name" value="Enoyl-CoA_hyd/isom_CS"/>
</dbReference>
<gene>
    <name evidence="3" type="primary">echA8</name>
    <name evidence="3" type="ORF">LEM8419_00985</name>
</gene>
<dbReference type="PROSITE" id="PS00166">
    <property type="entry name" value="ENOYL_COA_HYDRATASE"/>
    <property type="match status" value="1"/>
</dbReference>
<dbReference type="PANTHER" id="PTHR11941:SF45">
    <property type="entry name" value="ENOYL-COA DELTA ISOMERASE 1, MITOCHONDRIAL"/>
    <property type="match status" value="1"/>
</dbReference>
<protein>
    <submittedName>
        <fullName evidence="3">Enoyl-CoA hydratase echA8</fullName>
        <ecNumber evidence="3">4.2.1.17</ecNumber>
    </submittedName>
</protein>
<dbReference type="PANTHER" id="PTHR11941">
    <property type="entry name" value="ENOYL-COA HYDRATASE-RELATED"/>
    <property type="match status" value="1"/>
</dbReference>
<dbReference type="SUPFAM" id="SSF52096">
    <property type="entry name" value="ClpP/crotonase"/>
    <property type="match status" value="1"/>
</dbReference>